<evidence type="ECO:0000259" key="1">
    <source>
        <dbReference type="Pfam" id="PF01869"/>
    </source>
</evidence>
<accession>A0A7V8NTA0</accession>
<dbReference type="InterPro" id="IPR043129">
    <property type="entry name" value="ATPase_NBD"/>
</dbReference>
<evidence type="ECO:0000313" key="2">
    <source>
        <dbReference type="EMBL" id="MBA0087129.1"/>
    </source>
</evidence>
<dbReference type="SUPFAM" id="SSF53067">
    <property type="entry name" value="Actin-like ATPase domain"/>
    <property type="match status" value="2"/>
</dbReference>
<dbReference type="Gene3D" id="3.30.420.40">
    <property type="match status" value="2"/>
</dbReference>
<keyword evidence="3" id="KW-1185">Reference proteome</keyword>
<feature type="domain" description="ATPase BadF/BadG/BcrA/BcrD type" evidence="1">
    <location>
        <begin position="5"/>
        <end position="271"/>
    </location>
</feature>
<dbReference type="InterPro" id="IPR002731">
    <property type="entry name" value="ATPase_BadF"/>
</dbReference>
<dbReference type="Proteomes" id="UP000567293">
    <property type="component" value="Unassembled WGS sequence"/>
</dbReference>
<protein>
    <recommendedName>
        <fullName evidence="1">ATPase BadF/BadG/BcrA/BcrD type domain-containing protein</fullName>
    </recommendedName>
</protein>
<name>A0A7V8NTA0_9BACT</name>
<sequence length="309" mass="32133">MRYVLGFDGGGTKTECVLMDETGAILGRSRSGASNAVNVGAAASAAALAEAGKEALGSAAKSARDVAHILAGVSGAGEPSVRAEIHAHLKSVFPAATIVVTSDLVLSLAATGEIPSVVVIAGTGSAVLGRTSRLKVARAGGFGPVIGDAGSANDIGRRTVARCFQKVLNQETFPLTDEICRTFHCTWSQFVDRAREQPTVTFPKVFPIVAKAAESGDPSARAILLVAAANLLEQVREVIDHLRLRNTNLFLAKTGGVFDGSPFLSEQFDLVLRQMVPNARPGPLPRPVAESAAMLARDALTSPLEIPES</sequence>
<dbReference type="PANTHER" id="PTHR43190:SF3">
    <property type="entry name" value="N-ACETYL-D-GLUCOSAMINE KINASE"/>
    <property type="match status" value="1"/>
</dbReference>
<comment type="caution">
    <text evidence="2">The sequence shown here is derived from an EMBL/GenBank/DDBJ whole genome shotgun (WGS) entry which is preliminary data.</text>
</comment>
<dbReference type="AlphaFoldDB" id="A0A7V8NTA0"/>
<dbReference type="InterPro" id="IPR052519">
    <property type="entry name" value="Euk-type_GlcNAc_Kinase"/>
</dbReference>
<dbReference type="CDD" id="cd24007">
    <property type="entry name" value="ASKHA_NBD_eukNAGK-like"/>
    <property type="match status" value="1"/>
</dbReference>
<dbReference type="EMBL" id="JACDQQ010001843">
    <property type="protein sequence ID" value="MBA0087129.1"/>
    <property type="molecule type" value="Genomic_DNA"/>
</dbReference>
<dbReference type="Pfam" id="PF01869">
    <property type="entry name" value="BcrAD_BadFG"/>
    <property type="match status" value="1"/>
</dbReference>
<dbReference type="PANTHER" id="PTHR43190">
    <property type="entry name" value="N-ACETYL-D-GLUCOSAMINE KINASE"/>
    <property type="match status" value="1"/>
</dbReference>
<evidence type="ECO:0000313" key="3">
    <source>
        <dbReference type="Proteomes" id="UP000567293"/>
    </source>
</evidence>
<gene>
    <name evidence="2" type="ORF">HRJ53_19265</name>
</gene>
<reference evidence="2" key="1">
    <citation type="submission" date="2020-06" db="EMBL/GenBank/DDBJ databases">
        <title>Legume-microbial interactions unlock mineral nutrients during tropical forest succession.</title>
        <authorList>
            <person name="Epihov D.Z."/>
        </authorList>
    </citation>
    <scope>NUCLEOTIDE SEQUENCE [LARGE SCALE GENOMIC DNA]</scope>
    <source>
        <strain evidence="2">Pan2503</strain>
    </source>
</reference>
<organism evidence="2 3">
    <name type="scientific">Candidatus Acidiferrum panamense</name>
    <dbReference type="NCBI Taxonomy" id="2741543"/>
    <lineage>
        <taxon>Bacteria</taxon>
        <taxon>Pseudomonadati</taxon>
        <taxon>Acidobacteriota</taxon>
        <taxon>Terriglobia</taxon>
        <taxon>Candidatus Acidiferrales</taxon>
        <taxon>Candidatus Acidiferrum</taxon>
    </lineage>
</organism>
<proteinExistence type="predicted"/>